<dbReference type="AlphaFoldDB" id="A0A2U2BKR9"/>
<dbReference type="InterPro" id="IPR002575">
    <property type="entry name" value="Aminoglycoside_PTrfase"/>
</dbReference>
<reference evidence="4 5" key="2">
    <citation type="submission" date="2018-05" db="EMBL/GenBank/DDBJ databases">
        <authorList>
            <person name="Lanie J.A."/>
            <person name="Ng W.-L."/>
            <person name="Kazmierczak K.M."/>
            <person name="Andrzejewski T.M."/>
            <person name="Davidsen T.M."/>
            <person name="Wayne K.J."/>
            <person name="Tettelin H."/>
            <person name="Glass J.I."/>
            <person name="Rusch D."/>
            <person name="Podicherti R."/>
            <person name="Tsui H.-C.T."/>
            <person name="Winkler M.E."/>
        </authorList>
    </citation>
    <scope>NUCLEOTIDE SEQUENCE [LARGE SCALE GENOMIC DNA]</scope>
    <source>
        <strain evidence="4 5">YBY</strain>
    </source>
</reference>
<dbReference type="PANTHER" id="PTHR33540">
    <property type="entry name" value="TRNA THREONYLCARBAMOYLADENOSINE BIOSYNTHESIS PROTEIN TSAE"/>
    <property type="match status" value="1"/>
</dbReference>
<sequence length="348" mass="39668">MSASISAATDPRLQQAITWLNTLKSRFGLEIDSLQAASSDASFRRYFRLQAQDRSVVLMDAPPATEDCKPFVHVTELLAPTGIHVPEILAADTEQGFLLLSDLGQDNFQNALKNPMPQSELDKLYRSTLLTLVKLQQADTTGLPAYNEQRLLEELQVFPEWYIQKHRQFELSDKDQDMLRKTFAELVQANVQSATVLVHRDFHSPNLMMPLPGQPEPGVIDYQDALAGPITYDIASLVMDARVTWTEEQQLDWAIRYWQAAMEAGLDVPADFAVFHQQYEWMGLQRNLRILGVFARLSLRDGKHHYLDHMPRLLGYVHQVASRYECFNGLLRLLNRLEGRQTVLGMTV</sequence>
<name>A0A2U2BKR9_ALCFA</name>
<dbReference type="GO" id="GO:0016740">
    <property type="term" value="F:transferase activity"/>
    <property type="evidence" value="ECO:0007669"/>
    <property type="project" value="UniProtKB-KW"/>
</dbReference>
<dbReference type="Gene3D" id="3.30.200.20">
    <property type="entry name" value="Phosphorylase Kinase, domain 1"/>
    <property type="match status" value="1"/>
</dbReference>
<keyword evidence="2" id="KW-0067">ATP-binding</keyword>
<dbReference type="SUPFAM" id="SSF56112">
    <property type="entry name" value="Protein kinase-like (PK-like)"/>
    <property type="match status" value="1"/>
</dbReference>
<protein>
    <submittedName>
        <fullName evidence="4">Aminoglycoside phosphotransferase</fullName>
    </submittedName>
</protein>
<proteinExistence type="predicted"/>
<reference evidence="4 5" key="1">
    <citation type="submission" date="2018-05" db="EMBL/GenBank/DDBJ databases">
        <title>Genome Sequence of an Efficient Indole-Degrading Bacterium, Alcaligenes sp.YBY.</title>
        <authorList>
            <person name="Yang B."/>
        </authorList>
    </citation>
    <scope>NUCLEOTIDE SEQUENCE [LARGE SCALE GENOMIC DNA]</scope>
    <source>
        <strain evidence="4 5">YBY</strain>
    </source>
</reference>
<accession>A0A2U2BKR9</accession>
<keyword evidence="1" id="KW-0547">Nucleotide-binding</keyword>
<keyword evidence="4" id="KW-0808">Transferase</keyword>
<evidence type="ECO:0000313" key="5">
    <source>
        <dbReference type="Proteomes" id="UP000245216"/>
    </source>
</evidence>
<dbReference type="Gene3D" id="3.90.1200.10">
    <property type="match status" value="1"/>
</dbReference>
<dbReference type="PANTHER" id="PTHR33540:SF1">
    <property type="entry name" value="N-ACETYLMURAMATE_N-ACETYLGLUCOSAMINE KINASE"/>
    <property type="match status" value="1"/>
</dbReference>
<evidence type="ECO:0000256" key="1">
    <source>
        <dbReference type="ARBA" id="ARBA00022741"/>
    </source>
</evidence>
<dbReference type="STRING" id="511.UZ73_06565"/>
<dbReference type="RefSeq" id="WP_109088797.1">
    <property type="nucleotide sequence ID" value="NZ_QEXO01000002.1"/>
</dbReference>
<dbReference type="InterPro" id="IPR011009">
    <property type="entry name" value="Kinase-like_dom_sf"/>
</dbReference>
<dbReference type="GO" id="GO:0005524">
    <property type="term" value="F:ATP binding"/>
    <property type="evidence" value="ECO:0007669"/>
    <property type="project" value="UniProtKB-KW"/>
</dbReference>
<dbReference type="EMBL" id="QEXO01000002">
    <property type="protein sequence ID" value="PWE14582.1"/>
    <property type="molecule type" value="Genomic_DNA"/>
</dbReference>
<comment type="caution">
    <text evidence="4">The sequence shown here is derived from an EMBL/GenBank/DDBJ whole genome shotgun (WGS) entry which is preliminary data.</text>
</comment>
<dbReference type="Proteomes" id="UP000245216">
    <property type="component" value="Unassembled WGS sequence"/>
</dbReference>
<organism evidence="4 5">
    <name type="scientific">Alcaligenes faecalis</name>
    <dbReference type="NCBI Taxonomy" id="511"/>
    <lineage>
        <taxon>Bacteria</taxon>
        <taxon>Pseudomonadati</taxon>
        <taxon>Pseudomonadota</taxon>
        <taxon>Betaproteobacteria</taxon>
        <taxon>Burkholderiales</taxon>
        <taxon>Alcaligenaceae</taxon>
        <taxon>Alcaligenes</taxon>
    </lineage>
</organism>
<evidence type="ECO:0000259" key="3">
    <source>
        <dbReference type="Pfam" id="PF01636"/>
    </source>
</evidence>
<feature type="domain" description="Aminoglycoside phosphotransferase" evidence="3">
    <location>
        <begin position="34"/>
        <end position="261"/>
    </location>
</feature>
<evidence type="ECO:0000313" key="4">
    <source>
        <dbReference type="EMBL" id="PWE14582.1"/>
    </source>
</evidence>
<gene>
    <name evidence="4" type="ORF">DF183_07650</name>
</gene>
<dbReference type="Pfam" id="PF01636">
    <property type="entry name" value="APH"/>
    <property type="match status" value="1"/>
</dbReference>
<evidence type="ECO:0000256" key="2">
    <source>
        <dbReference type="ARBA" id="ARBA00022840"/>
    </source>
</evidence>